<sequence>MDPAAAAVAANPLRPRRTSYLVAVLIAVGSVLAAPAVLFLIPAGGDLGQRITPGQPVTVHVPEAGKMVWAKDRGSQNFPGVGCAPSPADTQGLGWTTVSMRPDDVTLNANGERWRGVMMVHAQPAGTYTVTCTASAADGTPSLSIGDPPRFHNPRSKALAVLAASVLASLGVLVGAVLAVVVAVRRWRRRSS</sequence>
<feature type="transmembrane region" description="Helical" evidence="1">
    <location>
        <begin position="20"/>
        <end position="41"/>
    </location>
</feature>
<dbReference type="RefSeq" id="WP_130333583.1">
    <property type="nucleotide sequence ID" value="NZ_SHLD01000001.1"/>
</dbReference>
<evidence type="ECO:0000313" key="2">
    <source>
        <dbReference type="EMBL" id="RZU74363.1"/>
    </source>
</evidence>
<dbReference type="OrthoDB" id="3394193at2"/>
<keyword evidence="1" id="KW-0472">Membrane</keyword>
<proteinExistence type="predicted"/>
<evidence type="ECO:0000256" key="1">
    <source>
        <dbReference type="SAM" id="Phobius"/>
    </source>
</evidence>
<keyword evidence="3" id="KW-1185">Reference proteome</keyword>
<protein>
    <submittedName>
        <fullName evidence="2">Uncharacterized protein</fullName>
    </submittedName>
</protein>
<organism evidence="2 3">
    <name type="scientific">Micromonospora kangleipakensis</name>
    <dbReference type="NCBI Taxonomy" id="1077942"/>
    <lineage>
        <taxon>Bacteria</taxon>
        <taxon>Bacillati</taxon>
        <taxon>Actinomycetota</taxon>
        <taxon>Actinomycetes</taxon>
        <taxon>Micromonosporales</taxon>
        <taxon>Micromonosporaceae</taxon>
        <taxon>Micromonospora</taxon>
    </lineage>
</organism>
<dbReference type="Proteomes" id="UP000294114">
    <property type="component" value="Unassembled WGS sequence"/>
</dbReference>
<name>A0A4Q8BB96_9ACTN</name>
<dbReference type="EMBL" id="SHLD01000001">
    <property type="protein sequence ID" value="RZU74363.1"/>
    <property type="molecule type" value="Genomic_DNA"/>
</dbReference>
<reference evidence="2 3" key="1">
    <citation type="submission" date="2019-02" db="EMBL/GenBank/DDBJ databases">
        <title>Sequencing the genomes of 1000 actinobacteria strains.</title>
        <authorList>
            <person name="Klenk H.-P."/>
        </authorList>
    </citation>
    <scope>NUCLEOTIDE SEQUENCE [LARGE SCALE GENOMIC DNA]</scope>
    <source>
        <strain evidence="2 3">DSM 45612</strain>
    </source>
</reference>
<gene>
    <name evidence="2" type="ORF">EV384_2819</name>
</gene>
<keyword evidence="1" id="KW-1133">Transmembrane helix</keyword>
<accession>A0A4Q8BB96</accession>
<dbReference type="AlphaFoldDB" id="A0A4Q8BB96"/>
<evidence type="ECO:0000313" key="3">
    <source>
        <dbReference type="Proteomes" id="UP000294114"/>
    </source>
</evidence>
<comment type="caution">
    <text evidence="2">The sequence shown here is derived from an EMBL/GenBank/DDBJ whole genome shotgun (WGS) entry which is preliminary data.</text>
</comment>
<feature type="transmembrane region" description="Helical" evidence="1">
    <location>
        <begin position="158"/>
        <end position="184"/>
    </location>
</feature>
<keyword evidence="1" id="KW-0812">Transmembrane</keyword>